<accession>A0A0T6B799</accession>
<protein>
    <recommendedName>
        <fullName evidence="4">FYVE-type zinc finger domain-containing protein</fullName>
    </recommendedName>
</protein>
<dbReference type="EMBL" id="LJIG01009375">
    <property type="protein sequence ID" value="KRT83206.1"/>
    <property type="molecule type" value="Genomic_DNA"/>
</dbReference>
<organism evidence="2 3">
    <name type="scientific">Oryctes borbonicus</name>
    <dbReference type="NCBI Taxonomy" id="1629725"/>
    <lineage>
        <taxon>Eukaryota</taxon>
        <taxon>Metazoa</taxon>
        <taxon>Ecdysozoa</taxon>
        <taxon>Arthropoda</taxon>
        <taxon>Hexapoda</taxon>
        <taxon>Insecta</taxon>
        <taxon>Pterygota</taxon>
        <taxon>Neoptera</taxon>
        <taxon>Endopterygota</taxon>
        <taxon>Coleoptera</taxon>
        <taxon>Polyphaga</taxon>
        <taxon>Scarabaeiformia</taxon>
        <taxon>Scarabaeidae</taxon>
        <taxon>Dynastinae</taxon>
        <taxon>Oryctes</taxon>
    </lineage>
</organism>
<comment type="caution">
    <text evidence="2">The sequence shown here is derived from an EMBL/GenBank/DDBJ whole genome shotgun (WGS) entry which is preliminary data.</text>
</comment>
<keyword evidence="1" id="KW-0812">Transmembrane</keyword>
<sequence length="215" mass="24209">MPSDALTVAVTTGLGVSVLAGILSGICYILSHGLPQTRGRKPITPWHCNVCGGQFRSIQGILEVEKVVTCAKCKTKVCRVRCSRRDPPRGWICQICQQPENWFKGLLKSIRPNNDWSNTMDPDELDEDLMELKKKEREEVRDFIERLVESMLGGTLDDVNVSRLYNDKKYDSLFVRYHADLSNALTDLGSALHISISTLLTSCDDDKTTTMLRIF</sequence>
<keyword evidence="1" id="KW-1133">Transmembrane helix</keyword>
<reference evidence="2 3" key="1">
    <citation type="submission" date="2015-09" db="EMBL/GenBank/DDBJ databases">
        <title>Draft genome of the scarab beetle Oryctes borbonicus.</title>
        <authorList>
            <person name="Meyer J.M."/>
            <person name="Markov G.V."/>
            <person name="Baskaran P."/>
            <person name="Herrmann M."/>
            <person name="Sommer R.J."/>
            <person name="Roedelsperger C."/>
        </authorList>
    </citation>
    <scope>NUCLEOTIDE SEQUENCE [LARGE SCALE GENOMIC DNA]</scope>
    <source>
        <strain evidence="2">OB123</strain>
        <tissue evidence="2">Whole animal</tissue>
    </source>
</reference>
<keyword evidence="1" id="KW-0472">Membrane</keyword>
<dbReference type="Proteomes" id="UP000051574">
    <property type="component" value="Unassembled WGS sequence"/>
</dbReference>
<evidence type="ECO:0000313" key="2">
    <source>
        <dbReference type="EMBL" id="KRT83206.1"/>
    </source>
</evidence>
<evidence type="ECO:0000256" key="1">
    <source>
        <dbReference type="SAM" id="Phobius"/>
    </source>
</evidence>
<dbReference type="Gene3D" id="3.30.40.10">
    <property type="entry name" value="Zinc/RING finger domain, C3HC4 (zinc finger)"/>
    <property type="match status" value="1"/>
</dbReference>
<dbReference type="InterPro" id="IPR013083">
    <property type="entry name" value="Znf_RING/FYVE/PHD"/>
</dbReference>
<evidence type="ECO:0000313" key="3">
    <source>
        <dbReference type="Proteomes" id="UP000051574"/>
    </source>
</evidence>
<evidence type="ECO:0008006" key="4">
    <source>
        <dbReference type="Google" id="ProtNLM"/>
    </source>
</evidence>
<proteinExistence type="predicted"/>
<feature type="transmembrane region" description="Helical" evidence="1">
    <location>
        <begin position="6"/>
        <end position="31"/>
    </location>
</feature>
<gene>
    <name evidence="2" type="ORF">AMK59_3865</name>
</gene>
<dbReference type="AlphaFoldDB" id="A0A0T6B799"/>
<keyword evidence="3" id="KW-1185">Reference proteome</keyword>
<dbReference type="OrthoDB" id="10072397at2759"/>
<name>A0A0T6B799_9SCAR</name>